<evidence type="ECO:0000256" key="2">
    <source>
        <dbReference type="ARBA" id="ARBA00022729"/>
    </source>
</evidence>
<evidence type="ECO:0000256" key="5">
    <source>
        <dbReference type="ARBA" id="ARBA00023180"/>
    </source>
</evidence>
<dbReference type="PROSITE" id="PS50025">
    <property type="entry name" value="LAM_G_DOMAIN"/>
    <property type="match status" value="3"/>
</dbReference>
<dbReference type="PROSITE" id="PS00010">
    <property type="entry name" value="ASX_HYDROXYL"/>
    <property type="match status" value="1"/>
</dbReference>
<dbReference type="Pfam" id="PF12661">
    <property type="entry name" value="hEGF"/>
    <property type="match status" value="2"/>
</dbReference>
<dbReference type="InterPro" id="IPR001791">
    <property type="entry name" value="Laminin_G"/>
</dbReference>
<feature type="domain" description="EGF-like" evidence="9">
    <location>
        <begin position="460"/>
        <end position="499"/>
    </location>
</feature>
<dbReference type="PROSITE" id="PS00022">
    <property type="entry name" value="EGF_1"/>
    <property type="match status" value="4"/>
</dbReference>
<evidence type="ECO:0000256" key="3">
    <source>
        <dbReference type="ARBA" id="ARBA00022737"/>
    </source>
</evidence>
<feature type="domain" description="Laminin G" evidence="8">
    <location>
        <begin position="231"/>
        <end position="407"/>
    </location>
</feature>
<keyword evidence="2" id="KW-0732">Signal</keyword>
<dbReference type="SUPFAM" id="SSF57196">
    <property type="entry name" value="EGF/Laminin"/>
    <property type="match status" value="3"/>
</dbReference>
<feature type="domain" description="Laminin G" evidence="8">
    <location>
        <begin position="505"/>
        <end position="683"/>
    </location>
</feature>
<dbReference type="SUPFAM" id="SSF49899">
    <property type="entry name" value="Concanavalin A-like lectins/glucanases"/>
    <property type="match status" value="3"/>
</dbReference>
<accession>S4NTE6</accession>
<reference evidence="10" key="1">
    <citation type="journal article" date="2013" name="BMC Genomics">
        <title>Unscrambling butterfly oogenesis.</title>
        <authorList>
            <person name="Carter J.M."/>
            <person name="Baker S.C."/>
            <person name="Pink R."/>
            <person name="Carter D.R."/>
            <person name="Collins A."/>
            <person name="Tomlin J."/>
            <person name="Gibbs M."/>
            <person name="Breuker C.J."/>
        </authorList>
    </citation>
    <scope>NUCLEOTIDE SEQUENCE</scope>
    <source>
        <tissue evidence="10">Ovary</tissue>
    </source>
</reference>
<keyword evidence="3" id="KW-0677">Repeat</keyword>
<organism evidence="10">
    <name type="scientific">Pararge aegeria</name>
    <name type="common">speckled wood butterfly</name>
    <dbReference type="NCBI Taxonomy" id="116150"/>
    <lineage>
        <taxon>Eukaryota</taxon>
        <taxon>Metazoa</taxon>
        <taxon>Ecdysozoa</taxon>
        <taxon>Arthropoda</taxon>
        <taxon>Hexapoda</taxon>
        <taxon>Insecta</taxon>
        <taxon>Pterygota</taxon>
        <taxon>Neoptera</taxon>
        <taxon>Endopterygota</taxon>
        <taxon>Lepidoptera</taxon>
        <taxon>Glossata</taxon>
        <taxon>Ditrysia</taxon>
        <taxon>Papilionoidea</taxon>
        <taxon>Nymphalidae</taxon>
        <taxon>Satyrinae</taxon>
        <taxon>Satyrini</taxon>
        <taxon>Parargina</taxon>
        <taxon>Pararge</taxon>
    </lineage>
</organism>
<feature type="disulfide bond" evidence="7">
    <location>
        <begin position="656"/>
        <end position="683"/>
    </location>
</feature>
<evidence type="ECO:0000256" key="4">
    <source>
        <dbReference type="ARBA" id="ARBA00023157"/>
    </source>
</evidence>
<feature type="disulfide bond" evidence="6">
    <location>
        <begin position="160"/>
        <end position="177"/>
    </location>
</feature>
<dbReference type="PANTHER" id="PTHR15036:SF85">
    <property type="entry name" value="SP2353, ISOFORM A"/>
    <property type="match status" value="1"/>
</dbReference>
<reference evidence="10" key="2">
    <citation type="submission" date="2013-05" db="EMBL/GenBank/DDBJ databases">
        <authorList>
            <person name="Carter J.-M."/>
            <person name="Baker S.C."/>
            <person name="Pink R."/>
            <person name="Carter D.R.F."/>
            <person name="Collins A."/>
            <person name="Tomlin J."/>
            <person name="Gibbs M."/>
            <person name="Breuker C.J."/>
        </authorList>
    </citation>
    <scope>NUCLEOTIDE SEQUENCE</scope>
    <source>
        <tissue evidence="10">Ovary</tissue>
    </source>
</reference>
<dbReference type="Gene3D" id="2.60.120.200">
    <property type="match status" value="3"/>
</dbReference>
<dbReference type="InterPro" id="IPR013320">
    <property type="entry name" value="ConA-like_dom_sf"/>
</dbReference>
<dbReference type="CDD" id="cd00110">
    <property type="entry name" value="LamG"/>
    <property type="match status" value="3"/>
</dbReference>
<dbReference type="GO" id="GO:0048513">
    <property type="term" value="P:animal organ development"/>
    <property type="evidence" value="ECO:0007669"/>
    <property type="project" value="UniProtKB-ARBA"/>
</dbReference>
<dbReference type="Gene3D" id="2.10.25.10">
    <property type="entry name" value="Laminin"/>
    <property type="match status" value="4"/>
</dbReference>
<dbReference type="CDD" id="cd00054">
    <property type="entry name" value="EGF_CA"/>
    <property type="match status" value="4"/>
</dbReference>
<feature type="domain" description="EGF-like" evidence="9">
    <location>
        <begin position="151"/>
        <end position="189"/>
    </location>
</feature>
<dbReference type="PROSITE" id="PS01186">
    <property type="entry name" value="EGF_2"/>
    <property type="match status" value="3"/>
</dbReference>
<evidence type="ECO:0000256" key="6">
    <source>
        <dbReference type="PROSITE-ProRule" id="PRU00076"/>
    </source>
</evidence>
<feature type="domain" description="EGF-like" evidence="9">
    <location>
        <begin position="191"/>
        <end position="226"/>
    </location>
</feature>
<protein>
    <submittedName>
        <fullName evidence="10">Basement membrane-specific heparan sulfate proteoglycan core protein</fullName>
    </submittedName>
</protein>
<feature type="disulfide bond" evidence="6">
    <location>
        <begin position="179"/>
        <end position="188"/>
    </location>
</feature>
<feature type="disulfide bond" evidence="6">
    <location>
        <begin position="195"/>
        <end position="205"/>
    </location>
</feature>
<evidence type="ECO:0000259" key="8">
    <source>
        <dbReference type="PROSITE" id="PS50025"/>
    </source>
</evidence>
<keyword evidence="1 6" id="KW-0245">EGF-like domain</keyword>
<dbReference type="InterPro" id="IPR001881">
    <property type="entry name" value="EGF-like_Ca-bd_dom"/>
</dbReference>
<feature type="domain" description="Laminin G" evidence="8">
    <location>
        <begin position="1"/>
        <end position="155"/>
    </location>
</feature>
<dbReference type="GO" id="GO:0030154">
    <property type="term" value="P:cell differentiation"/>
    <property type="evidence" value="ECO:0007669"/>
    <property type="project" value="UniProtKB-ARBA"/>
</dbReference>
<feature type="disulfide bond" evidence="6">
    <location>
        <begin position="216"/>
        <end position="225"/>
    </location>
</feature>
<dbReference type="Pfam" id="PF00054">
    <property type="entry name" value="Laminin_G_1"/>
    <property type="match status" value="2"/>
</dbReference>
<keyword evidence="5" id="KW-0325">Glycoprotein</keyword>
<dbReference type="SMART" id="SM00181">
    <property type="entry name" value="EGF"/>
    <property type="match status" value="4"/>
</dbReference>
<sequence>MHFDIEISFKPSDQNGVIFYNAQNNNGTGDYMILQLVDGIPVLTVKFDTATPLTVTGDRPIQLNVWHTIRLSRSGPQVTMAVDNTGPFVGELSSYTVLDLNAPLYIGGLPDQRPPELIRSTGFVGCVSMLILGKEEKVIMDSNNQPHNVYDCDTCNPNQCLNGGICQEARNDRGYTCLCPTGFAGQNCDRPGEACHQGLCGAGKCIDTLDGYKCICPVTFTGKNCDVKQNIDYPAFTGSAYLAIKPPNTTRFLLMSMKIKAKAPITDGIIMYCAQSSRGYGGFTSLAVRDGRLEFRYDVGDGNVPIILTSNMTLQPNEWTDVRITRVGTVVSLRIHMIHNYNATLTSAKDLYLETPMFVGGVDDTIILNNNTGVTGGFSGCIKDVSLHGDQLDLINDSILSANVQECVNLIRGDIQFESLCSQCRNGGYCLNVDSSSCTCEPGYSGVYCENRIPTNSRAQDDPCASQPCRNGGTCRLDRSAVQGYSCDCQLGFSGHNCLTSFELLQSVSFDGNGFLALPPDYLQYTTLNQEPALVALAFNTKYDGVLLYQHEEKLRYGGDFILLRVNDSVVVVDWDLGGGRNSLSIPEILVTDEERHEIYLQLYKDGAVELTVDKNPRMALSNGISNVMNADSKIYLGGIPDHLNTENYYPGFRGCIEQVEFSAGRSLNLVDVAVGGKNVERCKK</sequence>
<evidence type="ECO:0000313" key="10">
    <source>
        <dbReference type="EMBL" id="JAA80329.1"/>
    </source>
</evidence>
<dbReference type="InterPro" id="IPR050372">
    <property type="entry name" value="Neurexin-related_CASP"/>
</dbReference>
<proteinExistence type="predicted"/>
<evidence type="ECO:0000256" key="7">
    <source>
        <dbReference type="PROSITE-ProRule" id="PRU00122"/>
    </source>
</evidence>
<dbReference type="FunFam" id="2.10.25.10:FF:000063">
    <property type="entry name" value="Slit guidance ligand 2"/>
    <property type="match status" value="1"/>
</dbReference>
<dbReference type="GO" id="GO:0009653">
    <property type="term" value="P:anatomical structure morphogenesis"/>
    <property type="evidence" value="ECO:0007669"/>
    <property type="project" value="UniProtKB-ARBA"/>
</dbReference>
<evidence type="ECO:0000259" key="9">
    <source>
        <dbReference type="PROSITE" id="PS50026"/>
    </source>
</evidence>
<dbReference type="SMART" id="SM00179">
    <property type="entry name" value="EGF_CA"/>
    <property type="match status" value="4"/>
</dbReference>
<dbReference type="InterPro" id="IPR000152">
    <property type="entry name" value="EGF-type_Asp/Asn_hydroxyl_site"/>
</dbReference>
<dbReference type="SMART" id="SM00282">
    <property type="entry name" value="LamG"/>
    <property type="match status" value="3"/>
</dbReference>
<dbReference type="Pfam" id="PF00008">
    <property type="entry name" value="EGF"/>
    <property type="match status" value="2"/>
</dbReference>
<dbReference type="PROSITE" id="PS50026">
    <property type="entry name" value="EGF_3"/>
    <property type="match status" value="4"/>
</dbReference>
<dbReference type="EMBL" id="GAIX01012231">
    <property type="protein sequence ID" value="JAA80329.1"/>
    <property type="molecule type" value="Transcribed_RNA"/>
</dbReference>
<dbReference type="PANTHER" id="PTHR15036">
    <property type="entry name" value="PIKACHURIN-LIKE PROTEIN"/>
    <property type="match status" value="1"/>
</dbReference>
<feature type="disulfide bond" evidence="6">
    <location>
        <begin position="489"/>
        <end position="498"/>
    </location>
</feature>
<dbReference type="FunFam" id="2.10.25.10:FF:000173">
    <property type="entry name" value="Neurogenic locus notch protein 2"/>
    <property type="match status" value="1"/>
</dbReference>
<comment type="caution">
    <text evidence="6">Lacks conserved residue(s) required for the propagation of feature annotation.</text>
</comment>
<dbReference type="Pfam" id="PF02210">
    <property type="entry name" value="Laminin_G_2"/>
    <property type="match status" value="1"/>
</dbReference>
<dbReference type="GO" id="GO:0005509">
    <property type="term" value="F:calcium ion binding"/>
    <property type="evidence" value="ECO:0007669"/>
    <property type="project" value="InterPro"/>
</dbReference>
<dbReference type="AlphaFoldDB" id="S4NTE6"/>
<keyword evidence="4 6" id="KW-1015">Disulfide bond</keyword>
<feature type="domain" description="EGF-like" evidence="9">
    <location>
        <begin position="417"/>
        <end position="450"/>
    </location>
</feature>
<feature type="disulfide bond" evidence="6">
    <location>
        <begin position="440"/>
        <end position="449"/>
    </location>
</feature>
<evidence type="ECO:0000256" key="1">
    <source>
        <dbReference type="ARBA" id="ARBA00022536"/>
    </source>
</evidence>
<dbReference type="InterPro" id="IPR013032">
    <property type="entry name" value="EGF-like_CS"/>
</dbReference>
<name>S4NTE6_9NEOP</name>
<dbReference type="InterPro" id="IPR000742">
    <property type="entry name" value="EGF"/>
</dbReference>
<dbReference type="GO" id="GO:0016020">
    <property type="term" value="C:membrane"/>
    <property type="evidence" value="ECO:0007669"/>
    <property type="project" value="UniProtKB-SubCell"/>
</dbReference>